<protein>
    <submittedName>
        <fullName evidence="2">Uncharacterized protein</fullName>
    </submittedName>
</protein>
<evidence type="ECO:0000313" key="3">
    <source>
        <dbReference type="Proteomes" id="UP000094385"/>
    </source>
</evidence>
<dbReference type="AlphaFoldDB" id="A0A1E3QB38"/>
<keyword evidence="1" id="KW-0472">Membrane</keyword>
<dbReference type="EMBL" id="KV454291">
    <property type="protein sequence ID" value="ODQ74876.1"/>
    <property type="molecule type" value="Genomic_DNA"/>
</dbReference>
<name>A0A1E3QB38_LIPST</name>
<feature type="transmembrane region" description="Helical" evidence="1">
    <location>
        <begin position="29"/>
        <end position="49"/>
    </location>
</feature>
<dbReference type="Proteomes" id="UP000094385">
    <property type="component" value="Unassembled WGS sequence"/>
</dbReference>
<gene>
    <name evidence="2" type="ORF">LIPSTDRAFT_232275</name>
</gene>
<organism evidence="2 3">
    <name type="scientific">Lipomyces starkeyi NRRL Y-11557</name>
    <dbReference type="NCBI Taxonomy" id="675824"/>
    <lineage>
        <taxon>Eukaryota</taxon>
        <taxon>Fungi</taxon>
        <taxon>Dikarya</taxon>
        <taxon>Ascomycota</taxon>
        <taxon>Saccharomycotina</taxon>
        <taxon>Lipomycetes</taxon>
        <taxon>Lipomycetales</taxon>
        <taxon>Lipomycetaceae</taxon>
        <taxon>Lipomyces</taxon>
    </lineage>
</organism>
<keyword evidence="1" id="KW-0812">Transmembrane</keyword>
<accession>A0A1E3QB38</accession>
<evidence type="ECO:0000313" key="2">
    <source>
        <dbReference type="EMBL" id="ODQ74876.1"/>
    </source>
</evidence>
<evidence type="ECO:0000256" key="1">
    <source>
        <dbReference type="SAM" id="Phobius"/>
    </source>
</evidence>
<proteinExistence type="predicted"/>
<sequence length="61" mass="6972">MLSGKNMHLLQFCYHRIILAGQCLKSMPISTVETISLGFSILVIVFFVYRSKSIVNMDYLT</sequence>
<keyword evidence="1" id="KW-1133">Transmembrane helix</keyword>
<keyword evidence="3" id="KW-1185">Reference proteome</keyword>
<reference evidence="2 3" key="1">
    <citation type="journal article" date="2016" name="Proc. Natl. Acad. Sci. U.S.A.">
        <title>Comparative genomics of biotechnologically important yeasts.</title>
        <authorList>
            <person name="Riley R."/>
            <person name="Haridas S."/>
            <person name="Wolfe K.H."/>
            <person name="Lopes M.R."/>
            <person name="Hittinger C.T."/>
            <person name="Goeker M."/>
            <person name="Salamov A.A."/>
            <person name="Wisecaver J.H."/>
            <person name="Long T.M."/>
            <person name="Calvey C.H."/>
            <person name="Aerts A.L."/>
            <person name="Barry K.W."/>
            <person name="Choi C."/>
            <person name="Clum A."/>
            <person name="Coughlan A.Y."/>
            <person name="Deshpande S."/>
            <person name="Douglass A.P."/>
            <person name="Hanson S.J."/>
            <person name="Klenk H.-P."/>
            <person name="LaButti K.M."/>
            <person name="Lapidus A."/>
            <person name="Lindquist E.A."/>
            <person name="Lipzen A.M."/>
            <person name="Meier-Kolthoff J.P."/>
            <person name="Ohm R.A."/>
            <person name="Otillar R.P."/>
            <person name="Pangilinan J.L."/>
            <person name="Peng Y."/>
            <person name="Rokas A."/>
            <person name="Rosa C.A."/>
            <person name="Scheuner C."/>
            <person name="Sibirny A.A."/>
            <person name="Slot J.C."/>
            <person name="Stielow J.B."/>
            <person name="Sun H."/>
            <person name="Kurtzman C.P."/>
            <person name="Blackwell M."/>
            <person name="Grigoriev I.V."/>
            <person name="Jeffries T.W."/>
        </authorList>
    </citation>
    <scope>NUCLEOTIDE SEQUENCE [LARGE SCALE GENOMIC DNA]</scope>
    <source>
        <strain evidence="2 3">NRRL Y-11557</strain>
    </source>
</reference>